<evidence type="ECO:0000313" key="3">
    <source>
        <dbReference type="Proteomes" id="UP000037020"/>
    </source>
</evidence>
<keyword evidence="3" id="KW-1185">Reference proteome</keyword>
<name>A0ABR5JC29_9ACTN</name>
<evidence type="ECO:0000256" key="1">
    <source>
        <dbReference type="SAM" id="MobiDB-lite"/>
    </source>
</evidence>
<sequence length="90" mass="9435">MRWSRFPPVVAALRSCPDAPASRACDSAGYRARTRGCAARSLLRTFAPTDRPPSGVGVTSVSGSPETSTSSPGAATPSFIRSTRFVPPPR</sequence>
<protein>
    <submittedName>
        <fullName evidence="2">Uncharacterized protein</fullName>
    </submittedName>
</protein>
<feature type="region of interest" description="Disordered" evidence="1">
    <location>
        <begin position="46"/>
        <end position="90"/>
    </location>
</feature>
<gene>
    <name evidence="2" type="ORF">ADK38_05545</name>
</gene>
<reference evidence="2 3" key="1">
    <citation type="submission" date="2015-07" db="EMBL/GenBank/DDBJ databases">
        <authorList>
            <person name="Ju K.-S."/>
            <person name="Doroghazi J.R."/>
            <person name="Metcalf W.W."/>
        </authorList>
    </citation>
    <scope>NUCLEOTIDE SEQUENCE [LARGE SCALE GENOMIC DNA]</scope>
    <source>
        <strain evidence="2 3">NRRL B-3589</strain>
    </source>
</reference>
<feature type="compositionally biased region" description="Low complexity" evidence="1">
    <location>
        <begin position="52"/>
        <end position="78"/>
    </location>
</feature>
<proteinExistence type="predicted"/>
<organism evidence="2 3">
    <name type="scientific">Streptomyces varsoviensis</name>
    <dbReference type="NCBI Taxonomy" id="67373"/>
    <lineage>
        <taxon>Bacteria</taxon>
        <taxon>Bacillati</taxon>
        <taxon>Actinomycetota</taxon>
        <taxon>Actinomycetes</taxon>
        <taxon>Kitasatosporales</taxon>
        <taxon>Streptomycetaceae</taxon>
        <taxon>Streptomyces</taxon>
    </lineage>
</organism>
<comment type="caution">
    <text evidence="2">The sequence shown here is derived from an EMBL/GenBank/DDBJ whole genome shotgun (WGS) entry which is preliminary data.</text>
</comment>
<accession>A0ABR5JC29</accession>
<dbReference type="Proteomes" id="UP000037020">
    <property type="component" value="Unassembled WGS sequence"/>
</dbReference>
<evidence type="ECO:0000313" key="2">
    <source>
        <dbReference type="EMBL" id="KOG91009.1"/>
    </source>
</evidence>
<dbReference type="EMBL" id="LGUT01000449">
    <property type="protein sequence ID" value="KOG91009.1"/>
    <property type="molecule type" value="Genomic_DNA"/>
</dbReference>